<evidence type="ECO:0000256" key="3">
    <source>
        <dbReference type="ARBA" id="ARBA00023110"/>
    </source>
</evidence>
<protein>
    <recommendedName>
        <fullName evidence="6">Peptidyl-prolyl cis-trans isomerase</fullName>
        <ecNumber evidence="6">5.2.1.8</ecNumber>
    </recommendedName>
</protein>
<dbReference type="Proteomes" id="UP000660024">
    <property type="component" value="Unassembled WGS sequence"/>
</dbReference>
<dbReference type="Gene3D" id="3.10.50.40">
    <property type="match status" value="1"/>
</dbReference>
<dbReference type="Pfam" id="PF00254">
    <property type="entry name" value="FKBP_C"/>
    <property type="match status" value="1"/>
</dbReference>
<evidence type="ECO:0000256" key="1">
    <source>
        <dbReference type="ARBA" id="ARBA00000971"/>
    </source>
</evidence>
<keyword evidence="9" id="KW-1185">Reference proteome</keyword>
<comment type="caution">
    <text evidence="8">The sequence shown here is derived from an EMBL/GenBank/DDBJ whole genome shotgun (WGS) entry which is preliminary data.</text>
</comment>
<dbReference type="PROSITE" id="PS50059">
    <property type="entry name" value="FKBP_PPIASE"/>
    <property type="match status" value="1"/>
</dbReference>
<dbReference type="InterPro" id="IPR046357">
    <property type="entry name" value="PPIase_dom_sf"/>
</dbReference>
<dbReference type="GO" id="GO:0016853">
    <property type="term" value="F:isomerase activity"/>
    <property type="evidence" value="ECO:0007669"/>
    <property type="project" value="UniProtKB-KW"/>
</dbReference>
<dbReference type="InterPro" id="IPR001179">
    <property type="entry name" value="PPIase_FKBP_dom"/>
</dbReference>
<name>A0ABS1BLG3_9SPHI</name>
<dbReference type="EMBL" id="JAEHFY010000017">
    <property type="protein sequence ID" value="MBK0383733.1"/>
    <property type="molecule type" value="Genomic_DNA"/>
</dbReference>
<accession>A0ABS1BLG3</accession>
<evidence type="ECO:0000256" key="6">
    <source>
        <dbReference type="RuleBase" id="RU003915"/>
    </source>
</evidence>
<keyword evidence="4 5" id="KW-0413">Isomerase</keyword>
<dbReference type="PANTHER" id="PTHR43811">
    <property type="entry name" value="FKBP-TYPE PEPTIDYL-PROLYL CIS-TRANS ISOMERASE FKPA"/>
    <property type="match status" value="1"/>
</dbReference>
<dbReference type="SUPFAM" id="SSF54534">
    <property type="entry name" value="FKBP-like"/>
    <property type="match status" value="1"/>
</dbReference>
<keyword evidence="3 5" id="KW-0697">Rotamase</keyword>
<dbReference type="EC" id="5.2.1.8" evidence="6"/>
<evidence type="ECO:0000256" key="2">
    <source>
        <dbReference type="ARBA" id="ARBA00006577"/>
    </source>
</evidence>
<evidence type="ECO:0000313" key="8">
    <source>
        <dbReference type="EMBL" id="MBK0383733.1"/>
    </source>
</evidence>
<sequence>MKNYVLVLFIAVFGLSSCLKKDNTDPYADAKVQLAKDTTIIRKFITDNNIPAIKDASGIFYQIIEPGSGNVTYSTNTQIEAIYTGKLLNGTIFDTSVGKANLKIALGKVITGWQIGIPLIQKGGKIRLIIPSGYAYGNQIVGGIPANSILDFDIELVNVQ</sequence>
<organism evidence="8 9">
    <name type="scientific">Pedobacter segetis</name>
    <dbReference type="NCBI Taxonomy" id="2793069"/>
    <lineage>
        <taxon>Bacteria</taxon>
        <taxon>Pseudomonadati</taxon>
        <taxon>Bacteroidota</taxon>
        <taxon>Sphingobacteriia</taxon>
        <taxon>Sphingobacteriales</taxon>
        <taxon>Sphingobacteriaceae</taxon>
        <taxon>Pedobacter</taxon>
    </lineage>
</organism>
<evidence type="ECO:0000256" key="4">
    <source>
        <dbReference type="ARBA" id="ARBA00023235"/>
    </source>
</evidence>
<proteinExistence type="inferred from homology"/>
<comment type="similarity">
    <text evidence="2 6">Belongs to the FKBP-type PPIase family.</text>
</comment>
<feature type="domain" description="PPIase FKBP-type" evidence="7">
    <location>
        <begin position="76"/>
        <end position="160"/>
    </location>
</feature>
<comment type="catalytic activity">
    <reaction evidence="1 5 6">
        <text>[protein]-peptidylproline (omega=180) = [protein]-peptidylproline (omega=0)</text>
        <dbReference type="Rhea" id="RHEA:16237"/>
        <dbReference type="Rhea" id="RHEA-COMP:10747"/>
        <dbReference type="Rhea" id="RHEA-COMP:10748"/>
        <dbReference type="ChEBI" id="CHEBI:83833"/>
        <dbReference type="ChEBI" id="CHEBI:83834"/>
        <dbReference type="EC" id="5.2.1.8"/>
    </reaction>
</comment>
<evidence type="ECO:0000313" key="9">
    <source>
        <dbReference type="Proteomes" id="UP000660024"/>
    </source>
</evidence>
<gene>
    <name evidence="8" type="ORF">I5M32_12260</name>
</gene>
<dbReference type="PROSITE" id="PS51257">
    <property type="entry name" value="PROKAR_LIPOPROTEIN"/>
    <property type="match status" value="1"/>
</dbReference>
<evidence type="ECO:0000259" key="7">
    <source>
        <dbReference type="PROSITE" id="PS50059"/>
    </source>
</evidence>
<evidence type="ECO:0000256" key="5">
    <source>
        <dbReference type="PROSITE-ProRule" id="PRU00277"/>
    </source>
</evidence>
<reference evidence="8 9" key="1">
    <citation type="submission" date="2020-12" db="EMBL/GenBank/DDBJ databases">
        <title>Bacterial novel species Pedobacter sp. SD-b isolated from soil.</title>
        <authorList>
            <person name="Jung H.-Y."/>
        </authorList>
    </citation>
    <scope>NUCLEOTIDE SEQUENCE [LARGE SCALE GENOMIC DNA]</scope>
    <source>
        <strain evidence="8 9">SD-b</strain>
    </source>
</reference>
<dbReference type="PANTHER" id="PTHR43811:SF19">
    <property type="entry name" value="39 KDA FK506-BINDING NUCLEAR PROTEIN"/>
    <property type="match status" value="1"/>
</dbReference>
<dbReference type="RefSeq" id="WP_200586791.1">
    <property type="nucleotide sequence ID" value="NZ_JAEHFY010000017.1"/>
</dbReference>